<feature type="domain" description="Glycine transporter" evidence="8">
    <location>
        <begin position="8"/>
        <end position="82"/>
    </location>
</feature>
<name>A0ABX8SCD2_9ACTN</name>
<feature type="transmembrane region" description="Helical" evidence="7">
    <location>
        <begin position="65"/>
        <end position="81"/>
    </location>
</feature>
<evidence type="ECO:0000256" key="2">
    <source>
        <dbReference type="ARBA" id="ARBA00008193"/>
    </source>
</evidence>
<organism evidence="9 10">
    <name type="scientific">Skermania pinensis</name>
    <dbReference type="NCBI Taxonomy" id="39122"/>
    <lineage>
        <taxon>Bacteria</taxon>
        <taxon>Bacillati</taxon>
        <taxon>Actinomycetota</taxon>
        <taxon>Actinomycetes</taxon>
        <taxon>Mycobacteriales</taxon>
        <taxon>Gordoniaceae</taxon>
        <taxon>Skermania</taxon>
    </lineage>
</organism>
<reference evidence="9" key="1">
    <citation type="submission" date="2021-07" db="EMBL/GenBank/DDBJ databases">
        <title>Candidatus Kaistella beijingensis sp. nov. isolated from a municipal wastewater treatment plant is involved in sludge foaming.</title>
        <authorList>
            <person name="Song Y."/>
            <person name="Liu S.-J."/>
        </authorList>
    </citation>
    <scope>NUCLEOTIDE SEQUENCE</scope>
    <source>
        <strain evidence="9">DSM 43998</strain>
    </source>
</reference>
<dbReference type="EMBL" id="CP079105">
    <property type="protein sequence ID" value="QXQ15086.1"/>
    <property type="molecule type" value="Genomic_DNA"/>
</dbReference>
<comment type="subcellular location">
    <subcellularLocation>
        <location evidence="1">Cell membrane</location>
        <topology evidence="1">Multi-pass membrane protein</topology>
    </subcellularLocation>
</comment>
<dbReference type="Pfam" id="PF03458">
    <property type="entry name" value="Gly_transporter"/>
    <property type="match status" value="2"/>
</dbReference>
<evidence type="ECO:0000256" key="5">
    <source>
        <dbReference type="ARBA" id="ARBA00022989"/>
    </source>
</evidence>
<feature type="transmembrane region" description="Helical" evidence="7">
    <location>
        <begin position="118"/>
        <end position="139"/>
    </location>
</feature>
<keyword evidence="3" id="KW-1003">Cell membrane</keyword>
<dbReference type="Proteomes" id="UP000887023">
    <property type="component" value="Chromosome"/>
</dbReference>
<feature type="transmembrane region" description="Helical" evidence="7">
    <location>
        <begin position="151"/>
        <end position="169"/>
    </location>
</feature>
<accession>A0ABX8SCD2</accession>
<keyword evidence="4 7" id="KW-0812">Transmembrane</keyword>
<dbReference type="PANTHER" id="PTHR30506:SF3">
    <property type="entry name" value="UPF0126 INNER MEMBRANE PROTEIN YADS-RELATED"/>
    <property type="match status" value="1"/>
</dbReference>
<dbReference type="RefSeq" id="WP_066473079.1">
    <property type="nucleotide sequence ID" value="NZ_CBCRUZ010000013.1"/>
</dbReference>
<evidence type="ECO:0000256" key="6">
    <source>
        <dbReference type="ARBA" id="ARBA00023136"/>
    </source>
</evidence>
<evidence type="ECO:0000313" key="10">
    <source>
        <dbReference type="Proteomes" id="UP000887023"/>
    </source>
</evidence>
<keyword evidence="10" id="KW-1185">Reference proteome</keyword>
<proteinExistence type="inferred from homology"/>
<dbReference type="InterPro" id="IPR005115">
    <property type="entry name" value="Gly_transporter"/>
</dbReference>
<evidence type="ECO:0000256" key="7">
    <source>
        <dbReference type="SAM" id="Phobius"/>
    </source>
</evidence>
<evidence type="ECO:0000256" key="1">
    <source>
        <dbReference type="ARBA" id="ARBA00004651"/>
    </source>
</evidence>
<evidence type="ECO:0000313" key="9">
    <source>
        <dbReference type="EMBL" id="QXQ15086.1"/>
    </source>
</evidence>
<evidence type="ECO:0000259" key="8">
    <source>
        <dbReference type="Pfam" id="PF03458"/>
    </source>
</evidence>
<sequence length="205" mass="20790">MTVTTLAVLDLAGVFVFALSGALAGVHARLDVFGVLVVGTGTAIGGGLMRDVLLGATPPAALQNWVYLAVPLAASLIVFVWHPRFAALRRPMLVLDAAGLGLFTVTGTQKALDLGLGPAGACTLGALAGFGGGLLRDVLLGEIPLVLRRDIYALPAIAGAVIVAIGNAIGGVLVAWQIAAVGLVFAVRMTALARRWSLPAPRGLA</sequence>
<keyword evidence="5 7" id="KW-1133">Transmembrane helix</keyword>
<comment type="similarity">
    <text evidence="2">Belongs to the UPF0126 family.</text>
</comment>
<feature type="domain" description="Glycine transporter" evidence="8">
    <location>
        <begin position="94"/>
        <end position="165"/>
    </location>
</feature>
<feature type="transmembrane region" description="Helical" evidence="7">
    <location>
        <begin position="6"/>
        <end position="26"/>
    </location>
</feature>
<feature type="transmembrane region" description="Helical" evidence="7">
    <location>
        <begin position="33"/>
        <end position="53"/>
    </location>
</feature>
<evidence type="ECO:0000256" key="4">
    <source>
        <dbReference type="ARBA" id="ARBA00022692"/>
    </source>
</evidence>
<dbReference type="PANTHER" id="PTHR30506">
    <property type="entry name" value="INNER MEMBRANE PROTEIN"/>
    <property type="match status" value="1"/>
</dbReference>
<keyword evidence="6 7" id="KW-0472">Membrane</keyword>
<protein>
    <submittedName>
        <fullName evidence="9">Trimeric intracellular cation channel family protein</fullName>
    </submittedName>
</protein>
<gene>
    <name evidence="9" type="ORF">KV203_06980</name>
</gene>
<evidence type="ECO:0000256" key="3">
    <source>
        <dbReference type="ARBA" id="ARBA00022475"/>
    </source>
</evidence>